<gene>
    <name evidence="2" type="ORF">MKZ38_006135</name>
</gene>
<comment type="caution">
    <text evidence="2">The sequence shown here is derived from an EMBL/GenBank/DDBJ whole genome shotgun (WGS) entry which is preliminary data.</text>
</comment>
<proteinExistence type="predicted"/>
<dbReference type="PANTHER" id="PTHR37489:SF1">
    <property type="entry name" value="DUF3500 DOMAIN-CONTAINING PROTEIN"/>
    <property type="match status" value="1"/>
</dbReference>
<evidence type="ECO:0000313" key="3">
    <source>
        <dbReference type="Proteomes" id="UP001201980"/>
    </source>
</evidence>
<protein>
    <submittedName>
        <fullName evidence="2">Uncharacterized protein</fullName>
    </submittedName>
</protein>
<feature type="compositionally biased region" description="Polar residues" evidence="1">
    <location>
        <begin position="18"/>
        <end position="31"/>
    </location>
</feature>
<dbReference type="Proteomes" id="UP001201980">
    <property type="component" value="Unassembled WGS sequence"/>
</dbReference>
<dbReference type="AlphaFoldDB" id="A0AAD5RJB3"/>
<evidence type="ECO:0000256" key="1">
    <source>
        <dbReference type="SAM" id="MobiDB-lite"/>
    </source>
</evidence>
<accession>A0AAD5RJB3</accession>
<name>A0AAD5RJB3_9PEZI</name>
<keyword evidence="3" id="KW-1185">Reference proteome</keyword>
<dbReference type="EMBL" id="JAKWBI020000371">
    <property type="protein sequence ID" value="KAJ2895851.1"/>
    <property type="molecule type" value="Genomic_DNA"/>
</dbReference>
<organism evidence="2 3">
    <name type="scientific">Zalerion maritima</name>
    <dbReference type="NCBI Taxonomy" id="339359"/>
    <lineage>
        <taxon>Eukaryota</taxon>
        <taxon>Fungi</taxon>
        <taxon>Dikarya</taxon>
        <taxon>Ascomycota</taxon>
        <taxon>Pezizomycotina</taxon>
        <taxon>Sordariomycetes</taxon>
        <taxon>Lulworthiomycetidae</taxon>
        <taxon>Lulworthiales</taxon>
        <taxon>Lulworthiaceae</taxon>
        <taxon>Zalerion</taxon>
    </lineage>
</organism>
<sequence>MAAPKMPIPRGSGFIRQNDPSQAPSDAQTPFRSLIPPKGHPRIAGIENHTALSWCDSRRAVPEPAWLISRLEAQNLEKPYKGFSSDGNPDSSVWNWEKDSEGGAPVNEVAGAMNVLLEKLGEQGRKQVHCGEVDGDEIRLWSNPELYMNPGGIRLDETTEEVQKGIHDVIRASMSPAGYRKLWGCCLTNGFLGHLVDGRKVMNEHSYNFRIFGEIPPADKAERTGKEKWAYTFFGHHLCAAVVFVGQREVIGPVFMGAEPDEIDEGPDAGLRLFQEQEMGALRLMQGLPGEQRAKAHISKGMDGESLPEDRWNPFDERHLGGARQDNRIVPFEGLKVSEMKPEHREVIISLFEFFNLYYPAPVMAHRLRQFKEHFDQTYFAWIGGFRDRDAYYYRIHSPVAFLEFDFHCGIFLTNTTPAHCHIHTVNRLPNKGDYARALLELENSS</sequence>
<dbReference type="Pfam" id="PF12006">
    <property type="entry name" value="DUF3500"/>
    <property type="match status" value="1"/>
</dbReference>
<dbReference type="PANTHER" id="PTHR37489">
    <property type="entry name" value="DUF3500 DOMAIN-CONTAINING PROTEIN"/>
    <property type="match status" value="1"/>
</dbReference>
<dbReference type="InterPro" id="IPR021889">
    <property type="entry name" value="DUF3500"/>
</dbReference>
<evidence type="ECO:0000313" key="2">
    <source>
        <dbReference type="EMBL" id="KAJ2895851.1"/>
    </source>
</evidence>
<reference evidence="2" key="1">
    <citation type="submission" date="2022-07" db="EMBL/GenBank/DDBJ databases">
        <title>Draft genome sequence of Zalerion maritima ATCC 34329, a (micro)plastics degrading marine fungus.</title>
        <authorList>
            <person name="Paco A."/>
            <person name="Goncalves M.F.M."/>
            <person name="Rocha-Santos T.A.P."/>
            <person name="Alves A."/>
        </authorList>
    </citation>
    <scope>NUCLEOTIDE SEQUENCE</scope>
    <source>
        <strain evidence="2">ATCC 34329</strain>
    </source>
</reference>
<feature type="region of interest" description="Disordered" evidence="1">
    <location>
        <begin position="1"/>
        <end position="40"/>
    </location>
</feature>